<comment type="similarity">
    <text evidence="1">Belongs to the universal ribosomal protein uL23 family.</text>
</comment>
<evidence type="ECO:0000256" key="7">
    <source>
        <dbReference type="ARBA" id="ARBA00035366"/>
    </source>
</evidence>
<dbReference type="NCBIfam" id="NF004363">
    <property type="entry name" value="PRK05738.2-4"/>
    <property type="match status" value="1"/>
</dbReference>
<sequence length="101" mass="11822">MNNNNKRESLNIIDRPIITDKTTKFLENNQYCFYVKSKAKKLEIKNAIEYLFNVKVKKVHTLHPPRKKQTVGHSTGIKPHYKKAIITLHTDNRIDLFADNS</sequence>
<protein>
    <recommendedName>
        <fullName evidence="6">Large ribosomal subunit protein uL23c</fullName>
    </recommendedName>
    <alternativeName>
        <fullName evidence="7">50S ribosomal protein L23, chloroplastic</fullName>
    </alternativeName>
</protein>
<dbReference type="FunFam" id="3.30.70.330:FF:000001">
    <property type="entry name" value="50S ribosomal protein L23"/>
    <property type="match status" value="1"/>
</dbReference>
<evidence type="ECO:0000256" key="3">
    <source>
        <dbReference type="ARBA" id="ARBA00022884"/>
    </source>
</evidence>
<proteinExistence type="inferred from homology"/>
<organism evidence="8">
    <name type="scientific">Rhodogorgon sp</name>
    <dbReference type="NCBI Taxonomy" id="2485824"/>
    <lineage>
        <taxon>Eukaryota</taxon>
        <taxon>Rhodophyta</taxon>
        <taxon>Florideophyceae</taxon>
        <taxon>Corallinophycidae</taxon>
        <taxon>Rhodogorgonales</taxon>
        <taxon>Rhodogorgonaceae</taxon>
        <taxon>Rhodogorgon</taxon>
    </lineage>
</organism>
<dbReference type="GO" id="GO:0005840">
    <property type="term" value="C:ribosome"/>
    <property type="evidence" value="ECO:0007669"/>
    <property type="project" value="UniProtKB-KW"/>
</dbReference>
<dbReference type="EMBL" id="MH281630">
    <property type="protein sequence ID" value="AYR06439.1"/>
    <property type="molecule type" value="Genomic_DNA"/>
</dbReference>
<evidence type="ECO:0000256" key="2">
    <source>
        <dbReference type="ARBA" id="ARBA00022730"/>
    </source>
</evidence>
<keyword evidence="3" id="KW-0694">RNA-binding</keyword>
<dbReference type="HAMAP" id="MF_01369_B">
    <property type="entry name" value="Ribosomal_uL23_B"/>
    <property type="match status" value="1"/>
</dbReference>
<dbReference type="InterPro" id="IPR013025">
    <property type="entry name" value="Ribosomal_uL23-like"/>
</dbReference>
<dbReference type="AlphaFoldDB" id="A0A3G3MHX4"/>
<gene>
    <name evidence="8" type="primary">rpl23</name>
</gene>
<evidence type="ECO:0000313" key="8">
    <source>
        <dbReference type="EMBL" id="AYR06439.1"/>
    </source>
</evidence>
<evidence type="ECO:0000256" key="4">
    <source>
        <dbReference type="ARBA" id="ARBA00022980"/>
    </source>
</evidence>
<dbReference type="GO" id="GO:0006412">
    <property type="term" value="P:translation"/>
    <property type="evidence" value="ECO:0007669"/>
    <property type="project" value="InterPro"/>
</dbReference>
<name>A0A3G3MHX4_9FLOR</name>
<dbReference type="SUPFAM" id="SSF54189">
    <property type="entry name" value="Ribosomal proteins S24e, L23 and L15e"/>
    <property type="match status" value="1"/>
</dbReference>
<evidence type="ECO:0000256" key="5">
    <source>
        <dbReference type="ARBA" id="ARBA00023274"/>
    </source>
</evidence>
<keyword evidence="5" id="KW-0687">Ribonucleoprotein</keyword>
<dbReference type="InterPro" id="IPR012677">
    <property type="entry name" value="Nucleotide-bd_a/b_plait_sf"/>
</dbReference>
<dbReference type="PANTHER" id="PTHR11620">
    <property type="entry name" value="60S RIBOSOMAL PROTEIN L23A"/>
    <property type="match status" value="1"/>
</dbReference>
<evidence type="ECO:0000256" key="6">
    <source>
        <dbReference type="ARBA" id="ARBA00035287"/>
    </source>
</evidence>
<dbReference type="GO" id="GO:1990904">
    <property type="term" value="C:ribonucleoprotein complex"/>
    <property type="evidence" value="ECO:0007669"/>
    <property type="project" value="UniProtKB-KW"/>
</dbReference>
<keyword evidence="4 8" id="KW-0689">Ribosomal protein</keyword>
<dbReference type="Pfam" id="PF00276">
    <property type="entry name" value="Ribosomal_L23"/>
    <property type="match status" value="1"/>
</dbReference>
<dbReference type="GO" id="GO:0003735">
    <property type="term" value="F:structural constituent of ribosome"/>
    <property type="evidence" value="ECO:0007669"/>
    <property type="project" value="InterPro"/>
</dbReference>
<evidence type="ECO:0000256" key="1">
    <source>
        <dbReference type="ARBA" id="ARBA00006700"/>
    </source>
</evidence>
<reference evidence="8" key="1">
    <citation type="journal article" date="2018" name="Genome Biol. Evol.">
        <title>Mitochondrial and Plastid Genomes from Coralline Red Algae Provide Insights into the Incongruent Evolutionary Histories of Organelles.</title>
        <authorList>
            <person name="Lee J."/>
            <person name="Song H.J."/>
            <person name="In Park S."/>
            <person name="Lee Y.M."/>
            <person name="Jeong S.Y."/>
            <person name="Oh Cho T."/>
            <person name="Kim J.H."/>
            <person name="Choi H.G."/>
            <person name="Choi C.G."/>
            <person name="Nelson W.A."/>
            <person name="Fredericq S."/>
            <person name="Bhattacharya D."/>
            <person name="Su Yoon H."/>
        </authorList>
    </citation>
    <scope>NUCLEOTIDE SEQUENCE</scope>
</reference>
<keyword evidence="8" id="KW-0934">Plastid</keyword>
<dbReference type="Gene3D" id="3.30.70.330">
    <property type="match status" value="1"/>
</dbReference>
<accession>A0A3G3MHX4</accession>
<keyword evidence="2" id="KW-0699">rRNA-binding</keyword>
<dbReference type="InterPro" id="IPR012678">
    <property type="entry name" value="Ribosomal_uL23/eL15/eS24_sf"/>
</dbReference>
<dbReference type="GO" id="GO:0019843">
    <property type="term" value="F:rRNA binding"/>
    <property type="evidence" value="ECO:0007669"/>
    <property type="project" value="UniProtKB-KW"/>
</dbReference>
<geneLocation type="plastid" evidence="8"/>